<dbReference type="AlphaFoldDB" id="A0A0F9KDH7"/>
<evidence type="ECO:0000313" key="1">
    <source>
        <dbReference type="EMBL" id="KKM72706.1"/>
    </source>
</evidence>
<sequence>MVRRLKVEFLIPLKYNDGTDIEPEKLFMVKEKIVELFGGITIHPLSTEGIWIDPKTHMKYYDKCRRFEISVKESPEIYKNLKELKDDLKKTFRQKGIYMYYSEITQI</sequence>
<name>A0A0F9KDH7_9ZZZZ</name>
<comment type="caution">
    <text evidence="1">The sequence shown here is derived from an EMBL/GenBank/DDBJ whole genome shotgun (WGS) entry which is preliminary data.</text>
</comment>
<organism evidence="1">
    <name type="scientific">marine sediment metagenome</name>
    <dbReference type="NCBI Taxonomy" id="412755"/>
    <lineage>
        <taxon>unclassified sequences</taxon>
        <taxon>metagenomes</taxon>
        <taxon>ecological metagenomes</taxon>
    </lineage>
</organism>
<reference evidence="1" key="1">
    <citation type="journal article" date="2015" name="Nature">
        <title>Complex archaea that bridge the gap between prokaryotes and eukaryotes.</title>
        <authorList>
            <person name="Spang A."/>
            <person name="Saw J.H."/>
            <person name="Jorgensen S.L."/>
            <person name="Zaremba-Niedzwiedzka K."/>
            <person name="Martijn J."/>
            <person name="Lind A.E."/>
            <person name="van Eijk R."/>
            <person name="Schleper C."/>
            <person name="Guy L."/>
            <person name="Ettema T.J."/>
        </authorList>
    </citation>
    <scope>NUCLEOTIDE SEQUENCE</scope>
</reference>
<dbReference type="EMBL" id="LAZR01009417">
    <property type="protein sequence ID" value="KKM72706.1"/>
    <property type="molecule type" value="Genomic_DNA"/>
</dbReference>
<protein>
    <submittedName>
        <fullName evidence="1">Uncharacterized protein</fullName>
    </submittedName>
</protein>
<gene>
    <name evidence="1" type="ORF">LCGC14_1417780</name>
</gene>
<proteinExistence type="predicted"/>
<accession>A0A0F9KDH7</accession>